<accession>A0AAU9MIK7</accession>
<organism evidence="1 2">
    <name type="scientific">Lactuca virosa</name>
    <dbReference type="NCBI Taxonomy" id="75947"/>
    <lineage>
        <taxon>Eukaryota</taxon>
        <taxon>Viridiplantae</taxon>
        <taxon>Streptophyta</taxon>
        <taxon>Embryophyta</taxon>
        <taxon>Tracheophyta</taxon>
        <taxon>Spermatophyta</taxon>
        <taxon>Magnoliopsida</taxon>
        <taxon>eudicotyledons</taxon>
        <taxon>Gunneridae</taxon>
        <taxon>Pentapetalae</taxon>
        <taxon>asterids</taxon>
        <taxon>campanulids</taxon>
        <taxon>Asterales</taxon>
        <taxon>Asteraceae</taxon>
        <taxon>Cichorioideae</taxon>
        <taxon>Cichorieae</taxon>
        <taxon>Lactucinae</taxon>
        <taxon>Lactuca</taxon>
    </lineage>
</organism>
<protein>
    <submittedName>
        <fullName evidence="1">Uncharacterized protein</fullName>
    </submittedName>
</protein>
<dbReference type="EMBL" id="CAKMRJ010002223">
    <property type="protein sequence ID" value="CAH1426891.1"/>
    <property type="molecule type" value="Genomic_DNA"/>
</dbReference>
<reference evidence="1 2" key="1">
    <citation type="submission" date="2022-01" db="EMBL/GenBank/DDBJ databases">
        <authorList>
            <person name="Xiong W."/>
            <person name="Schranz E."/>
        </authorList>
    </citation>
    <scope>NUCLEOTIDE SEQUENCE [LARGE SCALE GENOMIC DNA]</scope>
</reference>
<name>A0AAU9MIK7_9ASTR</name>
<proteinExistence type="predicted"/>
<sequence length="90" mass="10349">MNWIVSIHVSAAPIRVSGTPIHEDDELDCSDSPQMILKWEVLQFSFADKFREGKPVTGRRLEEMRLHSEIKTCYSGSSDFFKRSNDSLFP</sequence>
<comment type="caution">
    <text evidence="1">The sequence shown here is derived from an EMBL/GenBank/DDBJ whole genome shotgun (WGS) entry which is preliminary data.</text>
</comment>
<evidence type="ECO:0000313" key="1">
    <source>
        <dbReference type="EMBL" id="CAH1426891.1"/>
    </source>
</evidence>
<gene>
    <name evidence="1" type="ORF">LVIROSA_LOCUS13949</name>
</gene>
<dbReference type="AlphaFoldDB" id="A0AAU9MIK7"/>
<evidence type="ECO:0000313" key="2">
    <source>
        <dbReference type="Proteomes" id="UP001157418"/>
    </source>
</evidence>
<dbReference type="Proteomes" id="UP001157418">
    <property type="component" value="Unassembled WGS sequence"/>
</dbReference>
<keyword evidence="2" id="KW-1185">Reference proteome</keyword>